<keyword evidence="3" id="KW-0597">Phosphoprotein</keyword>
<feature type="transmembrane region" description="Helical" evidence="9">
    <location>
        <begin position="43"/>
        <end position="62"/>
    </location>
</feature>
<proteinExistence type="predicted"/>
<keyword evidence="9" id="KW-1133">Transmembrane helix</keyword>
<dbReference type="InterPro" id="IPR000700">
    <property type="entry name" value="PAS-assoc_C"/>
</dbReference>
<feature type="transmembrane region" description="Helical" evidence="9">
    <location>
        <begin position="104"/>
        <end position="127"/>
    </location>
</feature>
<dbReference type="GO" id="GO:0005524">
    <property type="term" value="F:ATP binding"/>
    <property type="evidence" value="ECO:0007669"/>
    <property type="project" value="UniProtKB-KW"/>
</dbReference>
<dbReference type="InterPro" id="IPR013767">
    <property type="entry name" value="PAS_fold"/>
</dbReference>
<keyword evidence="8" id="KW-0902">Two-component regulatory system</keyword>
<keyword evidence="7" id="KW-0067">ATP-binding</keyword>
<dbReference type="SUPFAM" id="SSF55874">
    <property type="entry name" value="ATPase domain of HSP90 chaperone/DNA topoisomerase II/histidine kinase"/>
    <property type="match status" value="1"/>
</dbReference>
<dbReference type="SUPFAM" id="SSF55781">
    <property type="entry name" value="GAF domain-like"/>
    <property type="match status" value="1"/>
</dbReference>
<dbReference type="SMART" id="SM00065">
    <property type="entry name" value="GAF"/>
    <property type="match status" value="1"/>
</dbReference>
<dbReference type="Pfam" id="PF00512">
    <property type="entry name" value="HisKA"/>
    <property type="match status" value="1"/>
</dbReference>
<dbReference type="Proteomes" id="UP000886070">
    <property type="component" value="Unassembled WGS sequence"/>
</dbReference>
<dbReference type="AlphaFoldDB" id="A0A7V5HZB0"/>
<evidence type="ECO:0000256" key="8">
    <source>
        <dbReference type="ARBA" id="ARBA00023012"/>
    </source>
</evidence>
<reference evidence="13" key="1">
    <citation type="journal article" date="2020" name="mSystems">
        <title>Genome- and Community-Level Interaction Insights into Carbon Utilization and Element Cycling Functions of Hydrothermarchaeota in Hydrothermal Sediment.</title>
        <authorList>
            <person name="Zhou Z."/>
            <person name="Liu Y."/>
            <person name="Xu W."/>
            <person name="Pan J."/>
            <person name="Luo Z.H."/>
            <person name="Li M."/>
        </authorList>
    </citation>
    <scope>NUCLEOTIDE SEQUENCE [LARGE SCALE GENOMIC DNA]</scope>
    <source>
        <strain evidence="13">HyVt-92</strain>
    </source>
</reference>
<dbReference type="InterPro" id="IPR036097">
    <property type="entry name" value="HisK_dim/P_sf"/>
</dbReference>
<dbReference type="InterPro" id="IPR035965">
    <property type="entry name" value="PAS-like_dom_sf"/>
</dbReference>
<dbReference type="Gene3D" id="1.10.287.130">
    <property type="match status" value="1"/>
</dbReference>
<dbReference type="EC" id="2.7.13.3" evidence="2"/>
<dbReference type="PANTHER" id="PTHR43065">
    <property type="entry name" value="SENSOR HISTIDINE KINASE"/>
    <property type="match status" value="1"/>
</dbReference>
<evidence type="ECO:0000256" key="1">
    <source>
        <dbReference type="ARBA" id="ARBA00000085"/>
    </source>
</evidence>
<evidence type="ECO:0000256" key="5">
    <source>
        <dbReference type="ARBA" id="ARBA00022741"/>
    </source>
</evidence>
<comment type="catalytic activity">
    <reaction evidence="1">
        <text>ATP + protein L-histidine = ADP + protein N-phospho-L-histidine.</text>
        <dbReference type="EC" id="2.7.13.3"/>
    </reaction>
</comment>
<evidence type="ECO:0000256" key="3">
    <source>
        <dbReference type="ARBA" id="ARBA00022553"/>
    </source>
</evidence>
<accession>A0A7V5HZB0</accession>
<dbReference type="GO" id="GO:0006355">
    <property type="term" value="P:regulation of DNA-templated transcription"/>
    <property type="evidence" value="ECO:0007669"/>
    <property type="project" value="InterPro"/>
</dbReference>
<dbReference type="CDD" id="cd00075">
    <property type="entry name" value="HATPase"/>
    <property type="match status" value="1"/>
</dbReference>
<dbReference type="InterPro" id="IPR003661">
    <property type="entry name" value="HisK_dim/P_dom"/>
</dbReference>
<dbReference type="CDD" id="cd00082">
    <property type="entry name" value="HisKA"/>
    <property type="match status" value="1"/>
</dbReference>
<evidence type="ECO:0000259" key="12">
    <source>
        <dbReference type="PROSITE" id="PS50113"/>
    </source>
</evidence>
<dbReference type="PRINTS" id="PR00344">
    <property type="entry name" value="BCTRLSENSOR"/>
</dbReference>
<dbReference type="Pfam" id="PF02518">
    <property type="entry name" value="HATPase_c"/>
    <property type="match status" value="1"/>
</dbReference>
<dbReference type="InterPro" id="IPR029016">
    <property type="entry name" value="GAF-like_dom_sf"/>
</dbReference>
<dbReference type="SMART" id="SM00388">
    <property type="entry name" value="HisKA"/>
    <property type="match status" value="1"/>
</dbReference>
<feature type="transmembrane region" description="Helical" evidence="9">
    <location>
        <begin position="177"/>
        <end position="196"/>
    </location>
</feature>
<dbReference type="Gene3D" id="3.30.450.40">
    <property type="match status" value="1"/>
</dbReference>
<sequence length="832" mass="96082">MVYKTTYQTIYHLGLLAVALSSFSVALIVYIKAWEDNLKSTFLLVNTATGMWASCLFIFHSLHEPHIMLLRLSHLIAIFIPVTFIHFVFVLLDELSERKKQLVLFYLLALLLGLLSFTKFSITGITYNKIMGYHLIPGSAYRIFSGMFFFLMTYGYLLMIKALKKSKGFKKNQIRYFLLGSFLGFGGAISTFFPIYKINIPPLGIWVVPGYGIILAYAILKRRLMDMRAAVSKSLIYSATTLLTFLVFLFIGFKIASYSTPQMSFNLKIFLSIWGFLFFFIVMLSSVRRRLEKLMEKLIFKKTISSSEELIKGSQRLMSILDEKKLSRFFLDTILKATGAKWGSFWLLRKDSTFHLVAEVGKREKKMQLSENFLLNEKFFSELFKKERKILTREELFSLLRKNYEKDIEEEKLRISDFSLVIPLFFESSIKGWAFLGEKTTESVFSSYEIQALTLFSEQTSIALTNAQLFQKIQKIKEYNEKIINNVNTGLLVINKEGKITTFNKEAERITSLPSEKVLYGSSEILPPPLSKILSGCWQKKEARSFPEIVLEKREGEKLILNLKTSFINEEEGKGDLIVLITDITEVKNLEERIRQTENLANIGSMVTQLAHEIKNPLSSIKTFTELLPERFQEKEFREEFFSLVSKEVERVDNLINKMLNLGKVSKKRYRIFQIEDVIKETLFSFNLHFSKQDIKVRFFNSRESFLIRGDLQSLKEAFSNIIFNSIQAMPKGGTIAVNIRERKSKQKELLEISITDEGGGIPEKYISRIFEPFFTTKPKGTGLGLYICYQIIKAHEGKIKVENTEKGAKFTILLPFVKRKVSTEKKRKVYG</sequence>
<dbReference type="InterPro" id="IPR004358">
    <property type="entry name" value="Sig_transdc_His_kin-like_C"/>
</dbReference>
<dbReference type="EMBL" id="DRTT01000121">
    <property type="protein sequence ID" value="HHF98694.1"/>
    <property type="molecule type" value="Genomic_DNA"/>
</dbReference>
<feature type="transmembrane region" description="Helical" evidence="9">
    <location>
        <begin position="139"/>
        <end position="157"/>
    </location>
</feature>
<keyword evidence="6" id="KW-0418">Kinase</keyword>
<dbReference type="Pfam" id="PF00989">
    <property type="entry name" value="PAS"/>
    <property type="match status" value="1"/>
</dbReference>
<comment type="caution">
    <text evidence="13">The sequence shown here is derived from an EMBL/GenBank/DDBJ whole genome shotgun (WGS) entry which is preliminary data.</text>
</comment>
<dbReference type="PROSITE" id="PS50109">
    <property type="entry name" value="HIS_KIN"/>
    <property type="match status" value="1"/>
</dbReference>
<dbReference type="PROSITE" id="PS50112">
    <property type="entry name" value="PAS"/>
    <property type="match status" value="1"/>
</dbReference>
<dbReference type="SUPFAM" id="SSF47384">
    <property type="entry name" value="Homodimeric domain of signal transducing histidine kinase"/>
    <property type="match status" value="1"/>
</dbReference>
<dbReference type="SUPFAM" id="SSF55785">
    <property type="entry name" value="PYP-like sensor domain (PAS domain)"/>
    <property type="match status" value="1"/>
</dbReference>
<feature type="transmembrane region" description="Helical" evidence="9">
    <location>
        <begin position="12"/>
        <end position="31"/>
    </location>
</feature>
<feature type="transmembrane region" description="Helical" evidence="9">
    <location>
        <begin position="68"/>
        <end position="92"/>
    </location>
</feature>
<feature type="transmembrane region" description="Helical" evidence="9">
    <location>
        <begin position="269"/>
        <end position="287"/>
    </location>
</feature>
<feature type="domain" description="PAS" evidence="11">
    <location>
        <begin position="476"/>
        <end position="519"/>
    </location>
</feature>
<feature type="transmembrane region" description="Helical" evidence="9">
    <location>
        <begin position="202"/>
        <end position="220"/>
    </location>
</feature>
<protein>
    <recommendedName>
        <fullName evidence="2">histidine kinase</fullName>
        <ecNumber evidence="2">2.7.13.3</ecNumber>
    </recommendedName>
</protein>
<gene>
    <name evidence="13" type="ORF">ENL39_04325</name>
</gene>
<feature type="transmembrane region" description="Helical" evidence="9">
    <location>
        <begin position="235"/>
        <end position="257"/>
    </location>
</feature>
<evidence type="ECO:0000256" key="4">
    <source>
        <dbReference type="ARBA" id="ARBA00022679"/>
    </source>
</evidence>
<dbReference type="InterPro" id="IPR031621">
    <property type="entry name" value="HisKA_7TM"/>
</dbReference>
<keyword evidence="5" id="KW-0547">Nucleotide-binding</keyword>
<keyword evidence="4" id="KW-0808">Transferase</keyword>
<dbReference type="Gene3D" id="3.30.450.20">
    <property type="entry name" value="PAS domain"/>
    <property type="match status" value="1"/>
</dbReference>
<dbReference type="Pfam" id="PF16927">
    <property type="entry name" value="HisKA_7TM"/>
    <property type="match status" value="1"/>
</dbReference>
<dbReference type="SMART" id="SM00387">
    <property type="entry name" value="HATPase_c"/>
    <property type="match status" value="1"/>
</dbReference>
<evidence type="ECO:0000256" key="6">
    <source>
        <dbReference type="ARBA" id="ARBA00022777"/>
    </source>
</evidence>
<evidence type="ECO:0000259" key="10">
    <source>
        <dbReference type="PROSITE" id="PS50109"/>
    </source>
</evidence>
<dbReference type="Gene3D" id="3.30.565.10">
    <property type="entry name" value="Histidine kinase-like ATPase, C-terminal domain"/>
    <property type="match status" value="1"/>
</dbReference>
<feature type="domain" description="PAC" evidence="12">
    <location>
        <begin position="545"/>
        <end position="596"/>
    </location>
</feature>
<dbReference type="NCBIfam" id="TIGR00229">
    <property type="entry name" value="sensory_box"/>
    <property type="match status" value="1"/>
</dbReference>
<organism evidence="13">
    <name type="scientific">Aerophobetes bacterium</name>
    <dbReference type="NCBI Taxonomy" id="2030807"/>
    <lineage>
        <taxon>Bacteria</taxon>
        <taxon>Candidatus Aerophobota</taxon>
    </lineage>
</organism>
<evidence type="ECO:0000313" key="13">
    <source>
        <dbReference type="EMBL" id="HHF98694.1"/>
    </source>
</evidence>
<dbReference type="InterPro" id="IPR003594">
    <property type="entry name" value="HATPase_dom"/>
</dbReference>
<name>A0A7V5HZB0_UNCAE</name>
<dbReference type="PANTHER" id="PTHR43065:SF10">
    <property type="entry name" value="PEROXIDE STRESS-ACTIVATED HISTIDINE KINASE MAK3"/>
    <property type="match status" value="1"/>
</dbReference>
<dbReference type="PROSITE" id="PS50113">
    <property type="entry name" value="PAC"/>
    <property type="match status" value="1"/>
</dbReference>
<evidence type="ECO:0000259" key="11">
    <source>
        <dbReference type="PROSITE" id="PS50112"/>
    </source>
</evidence>
<keyword evidence="9" id="KW-0472">Membrane</keyword>
<dbReference type="InterPro" id="IPR003018">
    <property type="entry name" value="GAF"/>
</dbReference>
<dbReference type="InterPro" id="IPR036890">
    <property type="entry name" value="HATPase_C_sf"/>
</dbReference>
<dbReference type="InterPro" id="IPR000014">
    <property type="entry name" value="PAS"/>
</dbReference>
<evidence type="ECO:0000256" key="9">
    <source>
        <dbReference type="SAM" id="Phobius"/>
    </source>
</evidence>
<keyword evidence="9" id="KW-0812">Transmembrane</keyword>
<dbReference type="InterPro" id="IPR005467">
    <property type="entry name" value="His_kinase_dom"/>
</dbReference>
<dbReference type="GO" id="GO:0000155">
    <property type="term" value="F:phosphorelay sensor kinase activity"/>
    <property type="evidence" value="ECO:0007669"/>
    <property type="project" value="InterPro"/>
</dbReference>
<evidence type="ECO:0000256" key="2">
    <source>
        <dbReference type="ARBA" id="ARBA00012438"/>
    </source>
</evidence>
<feature type="domain" description="Histidine kinase" evidence="10">
    <location>
        <begin position="609"/>
        <end position="819"/>
    </location>
</feature>
<evidence type="ECO:0000256" key="7">
    <source>
        <dbReference type="ARBA" id="ARBA00022840"/>
    </source>
</evidence>